<dbReference type="Proteomes" id="UP001164250">
    <property type="component" value="Chromosome 8"/>
</dbReference>
<evidence type="ECO:0000313" key="1">
    <source>
        <dbReference type="EMBL" id="KAJ0089561.1"/>
    </source>
</evidence>
<comment type="caution">
    <text evidence="1">The sequence shown here is derived from an EMBL/GenBank/DDBJ whole genome shotgun (WGS) entry which is preliminary data.</text>
</comment>
<proteinExistence type="predicted"/>
<organism evidence="1 2">
    <name type="scientific">Pistacia atlantica</name>
    <dbReference type="NCBI Taxonomy" id="434234"/>
    <lineage>
        <taxon>Eukaryota</taxon>
        <taxon>Viridiplantae</taxon>
        <taxon>Streptophyta</taxon>
        <taxon>Embryophyta</taxon>
        <taxon>Tracheophyta</taxon>
        <taxon>Spermatophyta</taxon>
        <taxon>Magnoliopsida</taxon>
        <taxon>eudicotyledons</taxon>
        <taxon>Gunneridae</taxon>
        <taxon>Pentapetalae</taxon>
        <taxon>rosids</taxon>
        <taxon>malvids</taxon>
        <taxon>Sapindales</taxon>
        <taxon>Anacardiaceae</taxon>
        <taxon>Pistacia</taxon>
    </lineage>
</organism>
<reference evidence="2" key="1">
    <citation type="journal article" date="2023" name="G3 (Bethesda)">
        <title>Genome assembly and association tests identify interacting loci associated with vigor, precocity, and sex in interspecific pistachio rootstocks.</title>
        <authorList>
            <person name="Palmer W."/>
            <person name="Jacygrad E."/>
            <person name="Sagayaradj S."/>
            <person name="Cavanaugh K."/>
            <person name="Han R."/>
            <person name="Bertier L."/>
            <person name="Beede B."/>
            <person name="Kafkas S."/>
            <person name="Golino D."/>
            <person name="Preece J."/>
            <person name="Michelmore R."/>
        </authorList>
    </citation>
    <scope>NUCLEOTIDE SEQUENCE [LARGE SCALE GENOMIC DNA]</scope>
</reference>
<dbReference type="EMBL" id="CM047904">
    <property type="protein sequence ID" value="KAJ0089561.1"/>
    <property type="molecule type" value="Genomic_DNA"/>
</dbReference>
<accession>A0ACC1ASA6</accession>
<keyword evidence="2" id="KW-1185">Reference proteome</keyword>
<protein>
    <submittedName>
        <fullName evidence="1">Uncharacterized protein</fullName>
    </submittedName>
</protein>
<name>A0ACC1ASA6_9ROSI</name>
<gene>
    <name evidence="1" type="ORF">Patl1_13972</name>
</gene>
<sequence>MQDKEPNLPGYYQKRKLSLSKQVVLETEEGLEDDDVEALYDDEEEEQGFVDGEFDESSGEESGHGHGDVLDDWDSDEWEAKLWVEKRIIWIWMVLNLQVLGMVTLPRRRWRG</sequence>
<evidence type="ECO:0000313" key="2">
    <source>
        <dbReference type="Proteomes" id="UP001164250"/>
    </source>
</evidence>